<keyword evidence="2" id="KW-0436">Ligase</keyword>
<comment type="catalytic activity">
    <reaction evidence="5">
        <text>L-cysteine + L-glutamate + ATP = gamma-L-glutamyl-L-cysteine + ADP + phosphate + H(+)</text>
        <dbReference type="Rhea" id="RHEA:13285"/>
        <dbReference type="ChEBI" id="CHEBI:15378"/>
        <dbReference type="ChEBI" id="CHEBI:29985"/>
        <dbReference type="ChEBI" id="CHEBI:30616"/>
        <dbReference type="ChEBI" id="CHEBI:35235"/>
        <dbReference type="ChEBI" id="CHEBI:43474"/>
        <dbReference type="ChEBI" id="CHEBI:58173"/>
        <dbReference type="ChEBI" id="CHEBI:456216"/>
        <dbReference type="EC" id="6.3.2.2"/>
    </reaction>
</comment>
<dbReference type="GO" id="GO:0006750">
    <property type="term" value="P:glutathione biosynthetic process"/>
    <property type="evidence" value="ECO:0007669"/>
    <property type="project" value="InterPro"/>
</dbReference>
<dbReference type="EMBL" id="JAEACQ010000155">
    <property type="protein sequence ID" value="MBL7627096.1"/>
    <property type="molecule type" value="Genomic_DNA"/>
</dbReference>
<dbReference type="Gene3D" id="3.30.590.20">
    <property type="match status" value="1"/>
</dbReference>
<dbReference type="PANTHER" id="PTHR34378">
    <property type="entry name" value="GLUTAMATE--CYSTEINE LIGASE, CHLOROPLASTIC"/>
    <property type="match status" value="1"/>
</dbReference>
<dbReference type="InterPro" id="IPR035434">
    <property type="entry name" value="GCL_bact_plant"/>
</dbReference>
<evidence type="ECO:0000256" key="1">
    <source>
        <dbReference type="ARBA" id="ARBA00012220"/>
    </source>
</evidence>
<dbReference type="AlphaFoldDB" id="A0A937R832"/>
<evidence type="ECO:0000256" key="4">
    <source>
        <dbReference type="ARBA" id="ARBA00022840"/>
    </source>
</evidence>
<keyword evidence="4" id="KW-0067">ATP-binding</keyword>
<dbReference type="Proteomes" id="UP000604475">
    <property type="component" value="Unassembled WGS sequence"/>
</dbReference>
<dbReference type="Pfam" id="PF04107">
    <property type="entry name" value="GCS2"/>
    <property type="match status" value="1"/>
</dbReference>
<dbReference type="InterPro" id="IPR006336">
    <property type="entry name" value="GCS2"/>
</dbReference>
<dbReference type="InterPro" id="IPR014746">
    <property type="entry name" value="Gln_synth/guanido_kin_cat_dom"/>
</dbReference>
<dbReference type="GO" id="GO:0004357">
    <property type="term" value="F:glutamate-cysteine ligase activity"/>
    <property type="evidence" value="ECO:0007669"/>
    <property type="project" value="UniProtKB-EC"/>
</dbReference>
<dbReference type="GO" id="GO:0005524">
    <property type="term" value="F:ATP binding"/>
    <property type="evidence" value="ECO:0007669"/>
    <property type="project" value="UniProtKB-KW"/>
</dbReference>
<dbReference type="RefSeq" id="WP_203001738.1">
    <property type="nucleotide sequence ID" value="NZ_JADWYU010000219.1"/>
</dbReference>
<name>A0A937R832_9ACTN</name>
<accession>A0A937R832</accession>
<keyword evidence="3" id="KW-0547">Nucleotide-binding</keyword>
<dbReference type="EC" id="6.3.2.2" evidence="1"/>
<dbReference type="PANTHER" id="PTHR34378:SF1">
    <property type="entry name" value="GLUTAMATE--CYSTEINE LIGASE, CHLOROPLASTIC"/>
    <property type="match status" value="1"/>
</dbReference>
<reference evidence="6" key="1">
    <citation type="submission" date="2020-12" db="EMBL/GenBank/DDBJ databases">
        <title>Genomic characterization of non-nitrogen-fixing Frankia strains.</title>
        <authorList>
            <person name="Carlos-Shanley C."/>
            <person name="Guerra T."/>
            <person name="Hahn D."/>
        </authorList>
    </citation>
    <scope>NUCLEOTIDE SEQUENCE</scope>
    <source>
        <strain evidence="6">CN6</strain>
    </source>
</reference>
<organism evidence="6 7">
    <name type="scientific">Frankia nepalensis</name>
    <dbReference type="NCBI Taxonomy" id="1836974"/>
    <lineage>
        <taxon>Bacteria</taxon>
        <taxon>Bacillati</taxon>
        <taxon>Actinomycetota</taxon>
        <taxon>Actinomycetes</taxon>
        <taxon>Frankiales</taxon>
        <taxon>Frankiaceae</taxon>
        <taxon>Frankia</taxon>
    </lineage>
</organism>
<gene>
    <name evidence="6" type="ORF">I7412_07935</name>
</gene>
<evidence type="ECO:0000256" key="3">
    <source>
        <dbReference type="ARBA" id="ARBA00022741"/>
    </source>
</evidence>
<protein>
    <recommendedName>
        <fullName evidence="1">glutamate--cysteine ligase</fullName>
        <ecNumber evidence="1">6.3.2.2</ecNumber>
    </recommendedName>
</protein>
<proteinExistence type="predicted"/>
<evidence type="ECO:0000256" key="5">
    <source>
        <dbReference type="ARBA" id="ARBA00048819"/>
    </source>
</evidence>
<dbReference type="SUPFAM" id="SSF55931">
    <property type="entry name" value="Glutamine synthetase/guanido kinase"/>
    <property type="match status" value="1"/>
</dbReference>
<sequence>MELKAAVQAMFAPARHPGRVGAEIELIPVTDGARPRPVDPAVLAAAFDPSFVREAVPTFEPGGQLELSPAPRPTVGALVHDVRRLVARAEAIAARNGIRLVAAGTNPYHCCHEVPLRVASPRYLAMQRLFDATGPDGRRMMRLTASLQVTVDLRAGQAGREQWLVANLAGPPLAAAFANSPTLDGRPAGIRGARTRIWQGVDLTRTGYDGRHLDPVDPVGAYGAFASAAARLPIRETADPACHLSTLFPPVRPRGGYLEVRYLDAQPIERAGVAIATIAALLHDPRARRDALDLLLPRIGDQARAWDEAAAGHSPESADLLSIAHAAEPALGGAAATLTEAASLTGAAS</sequence>
<comment type="caution">
    <text evidence="6">The sequence shown here is derived from an EMBL/GenBank/DDBJ whole genome shotgun (WGS) entry which is preliminary data.</text>
</comment>
<evidence type="ECO:0000256" key="2">
    <source>
        <dbReference type="ARBA" id="ARBA00022598"/>
    </source>
</evidence>
<evidence type="ECO:0000313" key="7">
    <source>
        <dbReference type="Proteomes" id="UP000604475"/>
    </source>
</evidence>
<keyword evidence="7" id="KW-1185">Reference proteome</keyword>
<evidence type="ECO:0000313" key="6">
    <source>
        <dbReference type="EMBL" id="MBL7627096.1"/>
    </source>
</evidence>